<dbReference type="FunFam" id="3.40.50.300:FF:000299">
    <property type="entry name" value="ABC transporter ATP-binding protein/permease"/>
    <property type="match status" value="1"/>
</dbReference>
<evidence type="ECO:0000256" key="2">
    <source>
        <dbReference type="ARBA" id="ARBA00022448"/>
    </source>
</evidence>
<evidence type="ECO:0000256" key="5">
    <source>
        <dbReference type="ARBA" id="ARBA00022741"/>
    </source>
</evidence>
<evidence type="ECO:0000256" key="1">
    <source>
        <dbReference type="ARBA" id="ARBA00004651"/>
    </source>
</evidence>
<dbReference type="KEGG" id="mend:L6E24_03285"/>
<feature type="domain" description="ABC transmembrane type-1" evidence="11">
    <location>
        <begin position="397"/>
        <end position="637"/>
    </location>
</feature>
<dbReference type="InterPro" id="IPR003439">
    <property type="entry name" value="ABC_transporter-like_ATP-bd"/>
</dbReference>
<dbReference type="GO" id="GO:0140359">
    <property type="term" value="F:ABC-type transporter activity"/>
    <property type="evidence" value="ECO:0007669"/>
    <property type="project" value="InterPro"/>
</dbReference>
<evidence type="ECO:0000259" key="10">
    <source>
        <dbReference type="PROSITE" id="PS50893"/>
    </source>
</evidence>
<dbReference type="InterPro" id="IPR039421">
    <property type="entry name" value="Type_1_exporter"/>
</dbReference>
<evidence type="ECO:0000256" key="8">
    <source>
        <dbReference type="ARBA" id="ARBA00023136"/>
    </source>
</evidence>
<keyword evidence="4 9" id="KW-0812">Transmembrane</keyword>
<dbReference type="Pfam" id="PF00005">
    <property type="entry name" value="ABC_tran"/>
    <property type="match status" value="1"/>
</dbReference>
<keyword evidence="3" id="KW-1003">Cell membrane</keyword>
<dbReference type="GeneID" id="74306686"/>
<dbReference type="GO" id="GO:0005886">
    <property type="term" value="C:plasma membrane"/>
    <property type="evidence" value="ECO:0007669"/>
    <property type="project" value="UniProtKB-SubCell"/>
</dbReference>
<name>A0A9E7PMV3_9EURY</name>
<evidence type="ECO:0000256" key="6">
    <source>
        <dbReference type="ARBA" id="ARBA00022840"/>
    </source>
</evidence>
<dbReference type="Proteomes" id="UP001060368">
    <property type="component" value="Chromosome"/>
</dbReference>
<dbReference type="SMART" id="SM00382">
    <property type="entry name" value="AAA"/>
    <property type="match status" value="1"/>
</dbReference>
<comment type="subcellular location">
    <subcellularLocation>
        <location evidence="1">Cell membrane</location>
        <topology evidence="1">Multi-pass membrane protein</topology>
    </subcellularLocation>
</comment>
<dbReference type="NCBIfam" id="TIGR03797">
    <property type="entry name" value="NHLM_micro_ABC2"/>
    <property type="match status" value="1"/>
</dbReference>
<keyword evidence="2" id="KW-0813">Transport</keyword>
<keyword evidence="13" id="KW-1185">Reference proteome</keyword>
<dbReference type="PROSITE" id="PS50893">
    <property type="entry name" value="ABC_TRANSPORTER_2"/>
    <property type="match status" value="1"/>
</dbReference>
<dbReference type="Pfam" id="PF00664">
    <property type="entry name" value="ABC_membrane"/>
    <property type="match status" value="1"/>
</dbReference>
<sequence>MNSESDAVNKYKTGEEVVFSNPSVCYRVVKGSLIVYITQHYSNSWGRHLPGLYLEPGESVFGFIPGNVGLTAVFQTYSEIEETDIENLDAPSEDTLRRWAEWIGHPLLTDNKQSYPGHISLKSGIKEITEGQQIRFNLMEEPFLLCRVTKGTLRDTISDMTFTDETGIFPVLSNTVLYAASDVSLEILLPETETINIDITLFNSTCREWMLSRVTARSKKYLNDEEKRINAWITQEEEINERIIHKSSEPEGSNNPLWPAFSRVLREIGIPDEDCSPPKQHAPVKDEKEVFTELIRMAEHSGVRIRRVGLTYKWWKEDCGPLLVTTEDGTMLAAIADRPGRYTLYSGNDPVAKNHEAGNIALSPTAYMLYPTFPDRKLSFTDIFMFLYRAVWKRDILFLLVFGMIAGVLTTAIPLATGLVFNNAIPHHDYPLFQAIILVLFMSVISSALFQLAREIATIRMEGRIGSVFEGAVWDRLLKLPPSFFRNYNSGDLALRAGIVDEIRELISGVTVTVLFGAVFSVFNIILMFAIYPDVALYSVLLVGGFFLLTVAIGYISVRYRQRMLDLRGHLGGVSFQILSGITKITAAGAQNRAYVWWEKEFKKQMDYKLKVSTCNAYIRVLTVFWPGLLTILVFALTGSALSVVHPDQDHGWFLAFYAAVGAFSVAFTGLAEASVMMWNVRPMWDWIKPIITSETEVNSGHISPGVLSGAVELNHVSFRYSQNSPLILDDVSISVNPGEFVAIVGQSGSGKSTLLRILLGFERPFLGSVVYDQKRLANLNVREVRKQIGVVIQDESLMSDSILNNIAGSRSISMEEAWEAAEMAGIDEDIREMPMQMHTIISEGSGNISGGQKQRILIARAIAFRPGIMFLDEATSALDNTTQKKVMESLKQLNLTRIVIAHRLSSIKGADRIYVLDKGKIAEAGTYEELIQKGGIFSDLARHQLI</sequence>
<gene>
    <name evidence="12" type="ORF">L6E24_03285</name>
</gene>
<keyword evidence="8 9" id="KW-0472">Membrane</keyword>
<dbReference type="InterPro" id="IPR011527">
    <property type="entry name" value="ABC1_TM_dom"/>
</dbReference>
<reference evidence="12" key="1">
    <citation type="submission" date="2022-04" db="EMBL/GenBank/DDBJ databases">
        <title>Complete genome of Methanoplanus endosymbiosus DSM 3599.</title>
        <authorList>
            <person name="Chen S.-C."/>
            <person name="You Y.-T."/>
            <person name="Zhou Y.-Z."/>
            <person name="Lai M.-C."/>
        </authorList>
    </citation>
    <scope>NUCLEOTIDE SEQUENCE</scope>
    <source>
        <strain evidence="12">DSM 3599</strain>
    </source>
</reference>
<keyword evidence="7 9" id="KW-1133">Transmembrane helix</keyword>
<feature type="transmembrane region" description="Helical" evidence="9">
    <location>
        <begin position="657"/>
        <end position="679"/>
    </location>
</feature>
<proteinExistence type="predicted"/>
<keyword evidence="6" id="KW-0067">ATP-binding</keyword>
<dbReference type="PROSITE" id="PS50929">
    <property type="entry name" value="ABC_TM1F"/>
    <property type="match status" value="1"/>
</dbReference>
<feature type="transmembrane region" description="Helical" evidence="9">
    <location>
        <begin position="617"/>
        <end position="637"/>
    </location>
</feature>
<dbReference type="RefSeq" id="WP_257743298.1">
    <property type="nucleotide sequence ID" value="NZ_CP096115.1"/>
</dbReference>
<feature type="domain" description="ABC transporter" evidence="10">
    <location>
        <begin position="712"/>
        <end position="944"/>
    </location>
</feature>
<dbReference type="SUPFAM" id="SSF90123">
    <property type="entry name" value="ABC transporter transmembrane region"/>
    <property type="match status" value="1"/>
</dbReference>
<feature type="transmembrane region" description="Helical" evidence="9">
    <location>
        <begin position="432"/>
        <end position="453"/>
    </location>
</feature>
<protein>
    <submittedName>
        <fullName evidence="12">NHLP bacteriocin export ABC transporter permease/ATPase subunit</fullName>
    </submittedName>
</protein>
<dbReference type="InterPro" id="IPR022515">
    <property type="entry name" value="NHPM_micro_ABC2"/>
</dbReference>
<evidence type="ECO:0000256" key="7">
    <source>
        <dbReference type="ARBA" id="ARBA00022989"/>
    </source>
</evidence>
<accession>A0A9E7PMV3</accession>
<evidence type="ECO:0000256" key="3">
    <source>
        <dbReference type="ARBA" id="ARBA00022475"/>
    </source>
</evidence>
<keyword evidence="5" id="KW-0547">Nucleotide-binding</keyword>
<feature type="transmembrane region" description="Helical" evidence="9">
    <location>
        <begin position="396"/>
        <end position="420"/>
    </location>
</feature>
<dbReference type="PANTHER" id="PTHR24221:SF654">
    <property type="entry name" value="ATP-BINDING CASSETTE SUB-FAMILY B MEMBER 6"/>
    <property type="match status" value="1"/>
</dbReference>
<dbReference type="AlphaFoldDB" id="A0A9E7PMV3"/>
<dbReference type="SUPFAM" id="SSF52540">
    <property type="entry name" value="P-loop containing nucleoside triphosphate hydrolases"/>
    <property type="match status" value="1"/>
</dbReference>
<dbReference type="Gene3D" id="3.40.50.300">
    <property type="entry name" value="P-loop containing nucleotide triphosphate hydrolases"/>
    <property type="match status" value="1"/>
</dbReference>
<dbReference type="EMBL" id="CP096115">
    <property type="protein sequence ID" value="UUX93158.1"/>
    <property type="molecule type" value="Genomic_DNA"/>
</dbReference>
<dbReference type="GO" id="GO:0016887">
    <property type="term" value="F:ATP hydrolysis activity"/>
    <property type="evidence" value="ECO:0007669"/>
    <property type="project" value="InterPro"/>
</dbReference>
<dbReference type="PROSITE" id="PS00211">
    <property type="entry name" value="ABC_TRANSPORTER_1"/>
    <property type="match status" value="1"/>
</dbReference>
<dbReference type="InterPro" id="IPR017871">
    <property type="entry name" value="ABC_transporter-like_CS"/>
</dbReference>
<organism evidence="12 13">
    <name type="scientific">Methanoplanus endosymbiosus</name>
    <dbReference type="NCBI Taxonomy" id="33865"/>
    <lineage>
        <taxon>Archaea</taxon>
        <taxon>Methanobacteriati</taxon>
        <taxon>Methanobacteriota</taxon>
        <taxon>Stenosarchaea group</taxon>
        <taxon>Methanomicrobia</taxon>
        <taxon>Methanomicrobiales</taxon>
        <taxon>Methanomicrobiaceae</taxon>
        <taxon>Methanoplanus</taxon>
    </lineage>
</organism>
<dbReference type="Gene3D" id="1.20.1560.10">
    <property type="entry name" value="ABC transporter type 1, transmembrane domain"/>
    <property type="match status" value="1"/>
</dbReference>
<feature type="transmembrane region" description="Helical" evidence="9">
    <location>
        <begin position="537"/>
        <end position="558"/>
    </location>
</feature>
<evidence type="ECO:0000259" key="11">
    <source>
        <dbReference type="PROSITE" id="PS50929"/>
    </source>
</evidence>
<dbReference type="InterPro" id="IPR036640">
    <property type="entry name" value="ABC1_TM_sf"/>
</dbReference>
<evidence type="ECO:0000313" key="13">
    <source>
        <dbReference type="Proteomes" id="UP001060368"/>
    </source>
</evidence>
<evidence type="ECO:0000313" key="12">
    <source>
        <dbReference type="EMBL" id="UUX93158.1"/>
    </source>
</evidence>
<dbReference type="PANTHER" id="PTHR24221">
    <property type="entry name" value="ATP-BINDING CASSETTE SUB-FAMILY B"/>
    <property type="match status" value="1"/>
</dbReference>
<dbReference type="GO" id="GO:0005524">
    <property type="term" value="F:ATP binding"/>
    <property type="evidence" value="ECO:0007669"/>
    <property type="project" value="UniProtKB-KW"/>
</dbReference>
<evidence type="ECO:0000256" key="9">
    <source>
        <dbReference type="SAM" id="Phobius"/>
    </source>
</evidence>
<dbReference type="GO" id="GO:0034040">
    <property type="term" value="F:ATPase-coupled lipid transmembrane transporter activity"/>
    <property type="evidence" value="ECO:0007669"/>
    <property type="project" value="TreeGrafter"/>
</dbReference>
<dbReference type="InterPro" id="IPR003593">
    <property type="entry name" value="AAA+_ATPase"/>
</dbReference>
<dbReference type="InterPro" id="IPR027417">
    <property type="entry name" value="P-loop_NTPase"/>
</dbReference>
<evidence type="ECO:0000256" key="4">
    <source>
        <dbReference type="ARBA" id="ARBA00022692"/>
    </source>
</evidence>
<feature type="transmembrane region" description="Helical" evidence="9">
    <location>
        <begin position="506"/>
        <end position="531"/>
    </location>
</feature>